<dbReference type="PANTHER" id="PTHR42681">
    <property type="entry name" value="MALONYL-COA-ACYL CARRIER PROTEIN TRANSACYLASE, MITOCHONDRIAL"/>
    <property type="match status" value="1"/>
</dbReference>
<evidence type="ECO:0000313" key="6">
    <source>
        <dbReference type="EMBL" id="MDT0269261.1"/>
    </source>
</evidence>
<sequence>MTDNGEDPLAAVVFPGMGPTRYQDVAEFMAHDPVARRLVAVADEALGYSLRERYQETEGDYSPVAQVAFMVNCVAFAEWAEERMDARPALCVGPSFGAKAAAAYSGALDLADAVRLTERLALLMEDYFRTAHQDLVTLSFVRLPAERLAELQGEIDALGEWHDLACTLDEDFFMLTVAERRVEWLSTRLRSLGAMPLYTMRPPMHSEVFAPLRARAAAEVVDGLTFHPPRLPLVSDHDGGLVDTADGVRTLLLDGFVRRLHWPTVVSALRAAEVRRLWVAGQDSLFGRVPATLRNFTVTPVNARLVKKATAPT</sequence>
<dbReference type="InterPro" id="IPR050858">
    <property type="entry name" value="Mal-CoA-ACP_Trans/PKS_FabD"/>
</dbReference>
<keyword evidence="2" id="KW-0808">Transferase</keyword>
<comment type="catalytic activity">
    <reaction evidence="4">
        <text>holo-[ACP] + malonyl-CoA = malonyl-[ACP] + CoA</text>
        <dbReference type="Rhea" id="RHEA:41792"/>
        <dbReference type="Rhea" id="RHEA-COMP:9623"/>
        <dbReference type="Rhea" id="RHEA-COMP:9685"/>
        <dbReference type="ChEBI" id="CHEBI:57287"/>
        <dbReference type="ChEBI" id="CHEBI:57384"/>
        <dbReference type="ChEBI" id="CHEBI:64479"/>
        <dbReference type="ChEBI" id="CHEBI:78449"/>
        <dbReference type="EC" id="2.3.1.39"/>
    </reaction>
</comment>
<evidence type="ECO:0000313" key="7">
    <source>
        <dbReference type="Proteomes" id="UP001183410"/>
    </source>
</evidence>
<dbReference type="InterPro" id="IPR049416">
    <property type="entry name" value="VinK-like_small"/>
</dbReference>
<dbReference type="Gene3D" id="3.30.70.250">
    <property type="entry name" value="Malonyl-CoA ACP transacylase, ACP-binding"/>
    <property type="match status" value="1"/>
</dbReference>
<dbReference type="Pfam" id="PF21124">
    <property type="entry name" value="VinK_C"/>
    <property type="match status" value="1"/>
</dbReference>
<dbReference type="InterPro" id="IPR016035">
    <property type="entry name" value="Acyl_Trfase/lysoPLipase"/>
</dbReference>
<evidence type="ECO:0000256" key="3">
    <source>
        <dbReference type="ARBA" id="ARBA00023315"/>
    </source>
</evidence>
<keyword evidence="3" id="KW-0012">Acyltransferase</keyword>
<protein>
    <recommendedName>
        <fullName evidence="1">[acyl-carrier-protein] S-malonyltransferase</fullName>
        <ecNumber evidence="1">2.3.1.39</ecNumber>
    </recommendedName>
</protein>
<organism evidence="6 7">
    <name type="scientific">Streptomyces chisholmiae</name>
    <dbReference type="NCBI Taxonomy" id="3075540"/>
    <lineage>
        <taxon>Bacteria</taxon>
        <taxon>Bacillati</taxon>
        <taxon>Actinomycetota</taxon>
        <taxon>Actinomycetes</taxon>
        <taxon>Kitasatosporales</taxon>
        <taxon>Streptomycetaceae</taxon>
        <taxon>Streptomyces</taxon>
    </lineage>
</organism>
<evidence type="ECO:0000259" key="5">
    <source>
        <dbReference type="Pfam" id="PF21124"/>
    </source>
</evidence>
<dbReference type="Proteomes" id="UP001183410">
    <property type="component" value="Unassembled WGS sequence"/>
</dbReference>
<dbReference type="SUPFAM" id="SSF52151">
    <property type="entry name" value="FabD/lysophospholipase-like"/>
    <property type="match status" value="1"/>
</dbReference>
<reference evidence="7" key="1">
    <citation type="submission" date="2023-07" db="EMBL/GenBank/DDBJ databases">
        <title>30 novel species of actinomycetes from the DSMZ collection.</title>
        <authorList>
            <person name="Nouioui I."/>
        </authorList>
    </citation>
    <scope>NUCLEOTIDE SEQUENCE [LARGE SCALE GENOMIC DNA]</scope>
    <source>
        <strain evidence="7">DSM 44915</strain>
    </source>
</reference>
<gene>
    <name evidence="6" type="ORF">RM844_23530</name>
</gene>
<evidence type="ECO:0000256" key="1">
    <source>
        <dbReference type="ARBA" id="ARBA00013258"/>
    </source>
</evidence>
<proteinExistence type="predicted"/>
<dbReference type="EC" id="2.3.1.39" evidence="1"/>
<evidence type="ECO:0000256" key="2">
    <source>
        <dbReference type="ARBA" id="ARBA00022679"/>
    </source>
</evidence>
<feature type="domain" description="Malonyl-CoA-[acyl-carrier-protein] transacylase small" evidence="5">
    <location>
        <begin position="139"/>
        <end position="200"/>
    </location>
</feature>
<dbReference type="PANTHER" id="PTHR42681:SF1">
    <property type="entry name" value="MALONYL-COA-ACYL CARRIER PROTEIN TRANSACYLASE, MITOCHONDRIAL"/>
    <property type="match status" value="1"/>
</dbReference>
<keyword evidence="7" id="KW-1185">Reference proteome</keyword>
<name>A0ABU2JW81_9ACTN</name>
<accession>A0ABU2JW81</accession>
<dbReference type="InterPro" id="IPR001227">
    <property type="entry name" value="Ac_transferase_dom_sf"/>
</dbReference>
<dbReference type="RefSeq" id="WP_311669346.1">
    <property type="nucleotide sequence ID" value="NZ_JAVREO010000015.1"/>
</dbReference>
<comment type="caution">
    <text evidence="6">The sequence shown here is derived from an EMBL/GenBank/DDBJ whole genome shotgun (WGS) entry which is preliminary data.</text>
</comment>
<evidence type="ECO:0000256" key="4">
    <source>
        <dbReference type="ARBA" id="ARBA00048462"/>
    </source>
</evidence>
<dbReference type="Gene3D" id="3.40.366.10">
    <property type="entry name" value="Malonyl-Coenzyme A Acyl Carrier Protein, domain 2"/>
    <property type="match status" value="1"/>
</dbReference>
<dbReference type="EMBL" id="JAVREO010000015">
    <property type="protein sequence ID" value="MDT0269261.1"/>
    <property type="molecule type" value="Genomic_DNA"/>
</dbReference>